<organism evidence="1 2">
    <name type="scientific">Romanomermis culicivorax</name>
    <name type="common">Nematode worm</name>
    <dbReference type="NCBI Taxonomy" id="13658"/>
    <lineage>
        <taxon>Eukaryota</taxon>
        <taxon>Metazoa</taxon>
        <taxon>Ecdysozoa</taxon>
        <taxon>Nematoda</taxon>
        <taxon>Enoplea</taxon>
        <taxon>Dorylaimia</taxon>
        <taxon>Mermithida</taxon>
        <taxon>Mermithoidea</taxon>
        <taxon>Mermithidae</taxon>
        <taxon>Romanomermis</taxon>
    </lineage>
</organism>
<dbReference type="Proteomes" id="UP000887565">
    <property type="component" value="Unplaced"/>
</dbReference>
<accession>A0A915JSG4</accession>
<proteinExistence type="predicted"/>
<keyword evidence="1" id="KW-1185">Reference proteome</keyword>
<sequence length="90" mass="10239">MPILHSCWKKIGTKGKDVNKQKEEKGSKREGQVELAGAELAGTEIAWCKIDYREEKKSHVINIYAVADQTFNEKIYIGGPALSFRLLFQR</sequence>
<dbReference type="AlphaFoldDB" id="A0A915JSG4"/>
<protein>
    <submittedName>
        <fullName evidence="2">Uncharacterized protein</fullName>
    </submittedName>
</protein>
<evidence type="ECO:0000313" key="1">
    <source>
        <dbReference type="Proteomes" id="UP000887565"/>
    </source>
</evidence>
<name>A0A915JSG4_ROMCU</name>
<reference evidence="2" key="1">
    <citation type="submission" date="2022-11" db="UniProtKB">
        <authorList>
            <consortium name="WormBaseParasite"/>
        </authorList>
    </citation>
    <scope>IDENTIFICATION</scope>
</reference>
<evidence type="ECO:0000313" key="2">
    <source>
        <dbReference type="WBParaSite" id="nRc.2.0.1.t28797-RA"/>
    </source>
</evidence>
<dbReference type="WBParaSite" id="nRc.2.0.1.t28797-RA">
    <property type="protein sequence ID" value="nRc.2.0.1.t28797-RA"/>
    <property type="gene ID" value="nRc.2.0.1.g28797"/>
</dbReference>